<dbReference type="AlphaFoldDB" id="A0A4R4TPV5"/>
<dbReference type="Pfam" id="PF04149">
    <property type="entry name" value="DUF397"/>
    <property type="match status" value="1"/>
</dbReference>
<keyword evidence="3" id="KW-1185">Reference proteome</keyword>
<dbReference type="EMBL" id="SMKI01000008">
    <property type="protein sequence ID" value="TDC79960.1"/>
    <property type="molecule type" value="Genomic_DNA"/>
</dbReference>
<dbReference type="RefSeq" id="WP_132815666.1">
    <property type="nucleotide sequence ID" value="NZ_SMKI01000008.1"/>
</dbReference>
<name>A0A4R4TPV5_9ACTN</name>
<evidence type="ECO:0000259" key="1">
    <source>
        <dbReference type="Pfam" id="PF04149"/>
    </source>
</evidence>
<accession>A0A4R4TPV5</accession>
<sequence>MNEAQPKLRWRRATASGPQNNCVEVANLPPRQVAVRDSKDVEHDCLRFPAGEWSAFLGAISRGTL</sequence>
<evidence type="ECO:0000313" key="3">
    <source>
        <dbReference type="Proteomes" id="UP000295345"/>
    </source>
</evidence>
<organism evidence="2 3">
    <name type="scientific">Streptomyces hainanensis</name>
    <dbReference type="NCBI Taxonomy" id="402648"/>
    <lineage>
        <taxon>Bacteria</taxon>
        <taxon>Bacillati</taxon>
        <taxon>Actinomycetota</taxon>
        <taxon>Actinomycetes</taxon>
        <taxon>Kitasatosporales</taxon>
        <taxon>Streptomycetaceae</taxon>
        <taxon>Streptomyces</taxon>
    </lineage>
</organism>
<proteinExistence type="predicted"/>
<gene>
    <name evidence="2" type="ORF">E1283_01370</name>
</gene>
<evidence type="ECO:0000313" key="2">
    <source>
        <dbReference type="EMBL" id="TDC79960.1"/>
    </source>
</evidence>
<comment type="caution">
    <text evidence="2">The sequence shown here is derived from an EMBL/GenBank/DDBJ whole genome shotgun (WGS) entry which is preliminary data.</text>
</comment>
<dbReference type="InterPro" id="IPR007278">
    <property type="entry name" value="DUF397"/>
</dbReference>
<feature type="domain" description="DUF397" evidence="1">
    <location>
        <begin position="8"/>
        <end position="60"/>
    </location>
</feature>
<reference evidence="2 3" key="1">
    <citation type="submission" date="2019-03" db="EMBL/GenBank/DDBJ databases">
        <title>Draft genome sequences of novel Actinobacteria.</title>
        <authorList>
            <person name="Sahin N."/>
            <person name="Ay H."/>
            <person name="Saygin H."/>
        </authorList>
    </citation>
    <scope>NUCLEOTIDE SEQUENCE [LARGE SCALE GENOMIC DNA]</scope>
    <source>
        <strain evidence="2 3">DSM 41900</strain>
    </source>
</reference>
<protein>
    <submittedName>
        <fullName evidence="2">DUF397 domain-containing protein</fullName>
    </submittedName>
</protein>
<dbReference type="OrthoDB" id="3630359at2"/>
<dbReference type="Proteomes" id="UP000295345">
    <property type="component" value="Unassembled WGS sequence"/>
</dbReference>